<dbReference type="AlphaFoldDB" id="A0A402AIF5"/>
<sequence length="80" mass="8769">MTGAWNKNRPFPDKAGMQGAASPLTGVWGLCPQPLPFPVPPDGGTGKTKNYCTHLFEKEGKKQEKVSCKYKQPKKYSKSA</sequence>
<keyword evidence="3" id="KW-1185">Reference proteome</keyword>
<evidence type="ECO:0000256" key="1">
    <source>
        <dbReference type="SAM" id="MobiDB-lite"/>
    </source>
</evidence>
<protein>
    <submittedName>
        <fullName evidence="2">Uncharacterized protein</fullName>
    </submittedName>
</protein>
<name>A0A402AIF5_9CHLR</name>
<comment type="caution">
    <text evidence="2">The sequence shown here is derived from an EMBL/GenBank/DDBJ whole genome shotgun (WGS) entry which is preliminary data.</text>
</comment>
<organism evidence="2 3">
    <name type="scientific">Dictyobacter kobayashii</name>
    <dbReference type="NCBI Taxonomy" id="2014872"/>
    <lineage>
        <taxon>Bacteria</taxon>
        <taxon>Bacillati</taxon>
        <taxon>Chloroflexota</taxon>
        <taxon>Ktedonobacteria</taxon>
        <taxon>Ktedonobacterales</taxon>
        <taxon>Dictyobacteraceae</taxon>
        <taxon>Dictyobacter</taxon>
    </lineage>
</organism>
<dbReference type="EMBL" id="BIFS01000001">
    <property type="protein sequence ID" value="GCE18879.1"/>
    <property type="molecule type" value="Genomic_DNA"/>
</dbReference>
<feature type="compositionally biased region" description="Basic residues" evidence="1">
    <location>
        <begin position="71"/>
        <end position="80"/>
    </location>
</feature>
<dbReference type="RefSeq" id="WP_136625201.1">
    <property type="nucleotide sequence ID" value="NZ_BIFS01000001.1"/>
</dbReference>
<accession>A0A402AIF5</accession>
<dbReference type="Proteomes" id="UP000287188">
    <property type="component" value="Unassembled WGS sequence"/>
</dbReference>
<gene>
    <name evidence="2" type="ORF">KDK_26790</name>
</gene>
<reference evidence="3" key="1">
    <citation type="submission" date="2018-12" db="EMBL/GenBank/DDBJ databases">
        <title>Tengunoibacter tsumagoiensis gen. nov., sp. nov., Dictyobacter kobayashii sp. nov., D. alpinus sp. nov., and D. joshuensis sp. nov. and description of Dictyobacteraceae fam. nov. within the order Ktedonobacterales isolated from Tengu-no-mugimeshi.</title>
        <authorList>
            <person name="Wang C.M."/>
            <person name="Zheng Y."/>
            <person name="Sakai Y."/>
            <person name="Toyoda A."/>
            <person name="Minakuchi Y."/>
            <person name="Abe K."/>
            <person name="Yokota A."/>
            <person name="Yabe S."/>
        </authorList>
    </citation>
    <scope>NUCLEOTIDE SEQUENCE [LARGE SCALE GENOMIC DNA]</scope>
    <source>
        <strain evidence="3">Uno11</strain>
    </source>
</reference>
<feature type="region of interest" description="Disordered" evidence="1">
    <location>
        <begin position="61"/>
        <end position="80"/>
    </location>
</feature>
<feature type="region of interest" description="Disordered" evidence="1">
    <location>
        <begin position="1"/>
        <end position="23"/>
    </location>
</feature>
<evidence type="ECO:0000313" key="2">
    <source>
        <dbReference type="EMBL" id="GCE18879.1"/>
    </source>
</evidence>
<proteinExistence type="predicted"/>
<evidence type="ECO:0000313" key="3">
    <source>
        <dbReference type="Proteomes" id="UP000287188"/>
    </source>
</evidence>